<dbReference type="InterPro" id="IPR017452">
    <property type="entry name" value="GPCR_Rhodpsn_7TM"/>
</dbReference>
<dbReference type="Gene3D" id="1.20.1070.10">
    <property type="entry name" value="Rhodopsin 7-helix transmembrane proteins"/>
    <property type="match status" value="1"/>
</dbReference>
<dbReference type="Proteomes" id="UP000582659">
    <property type="component" value="Unassembled WGS sequence"/>
</dbReference>
<feature type="transmembrane region" description="Helical" evidence="9">
    <location>
        <begin position="59"/>
        <end position="88"/>
    </location>
</feature>
<evidence type="ECO:0000259" key="10">
    <source>
        <dbReference type="PROSITE" id="PS50262"/>
    </source>
</evidence>
<evidence type="ECO:0000256" key="5">
    <source>
        <dbReference type="ARBA" id="ARBA00023136"/>
    </source>
</evidence>
<feature type="transmembrane region" description="Helical" evidence="9">
    <location>
        <begin position="322"/>
        <end position="344"/>
    </location>
</feature>
<evidence type="ECO:0000256" key="7">
    <source>
        <dbReference type="ARBA" id="ARBA00023224"/>
    </source>
</evidence>
<evidence type="ECO:0000256" key="1">
    <source>
        <dbReference type="ARBA" id="ARBA00004141"/>
    </source>
</evidence>
<reference evidence="14" key="1">
    <citation type="submission" date="2016-11" db="UniProtKB">
        <authorList>
            <consortium name="WormBaseParasite"/>
        </authorList>
    </citation>
    <scope>IDENTIFICATION</scope>
</reference>
<dbReference type="Proteomes" id="UP000095284">
    <property type="component" value="Unplaced"/>
</dbReference>
<keyword evidence="7 8" id="KW-0807">Transducer</keyword>
<evidence type="ECO:0000256" key="3">
    <source>
        <dbReference type="ARBA" id="ARBA00022989"/>
    </source>
</evidence>
<feature type="transmembrane region" description="Helical" evidence="9">
    <location>
        <begin position="100"/>
        <end position="128"/>
    </location>
</feature>
<dbReference type="EMBL" id="CAJFCV020000003">
    <property type="protein sequence ID" value="CAG9108228.1"/>
    <property type="molecule type" value="Genomic_DNA"/>
</dbReference>
<feature type="transmembrane region" description="Helical" evidence="9">
    <location>
        <begin position="182"/>
        <end position="202"/>
    </location>
</feature>
<organism evidence="12 14">
    <name type="scientific">Bursaphelenchus xylophilus</name>
    <name type="common">Pinewood nematode worm</name>
    <name type="synonym">Aphelenchoides xylophilus</name>
    <dbReference type="NCBI Taxonomy" id="6326"/>
    <lineage>
        <taxon>Eukaryota</taxon>
        <taxon>Metazoa</taxon>
        <taxon>Ecdysozoa</taxon>
        <taxon>Nematoda</taxon>
        <taxon>Chromadorea</taxon>
        <taxon>Rhabditida</taxon>
        <taxon>Tylenchina</taxon>
        <taxon>Tylenchomorpha</taxon>
        <taxon>Aphelenchoidea</taxon>
        <taxon>Aphelenchoididae</taxon>
        <taxon>Bursaphelenchus</taxon>
    </lineage>
</organism>
<evidence type="ECO:0000313" key="14">
    <source>
        <dbReference type="WBParaSite" id="BXY_1639200.1"/>
    </source>
</evidence>
<evidence type="ECO:0000313" key="11">
    <source>
        <dbReference type="EMBL" id="CAD5221334.1"/>
    </source>
</evidence>
<dbReference type="GO" id="GO:0004930">
    <property type="term" value="F:G protein-coupled receptor activity"/>
    <property type="evidence" value="ECO:0007669"/>
    <property type="project" value="UniProtKB-KW"/>
</dbReference>
<accession>A0A1I7STM2</accession>
<evidence type="ECO:0000313" key="13">
    <source>
        <dbReference type="Proteomes" id="UP000659654"/>
    </source>
</evidence>
<dbReference type="eggNOG" id="ENOG502S3T9">
    <property type="taxonomic scope" value="Eukaryota"/>
</dbReference>
<dbReference type="GO" id="GO:0005886">
    <property type="term" value="C:plasma membrane"/>
    <property type="evidence" value="ECO:0007669"/>
    <property type="project" value="TreeGrafter"/>
</dbReference>
<evidence type="ECO:0000256" key="4">
    <source>
        <dbReference type="ARBA" id="ARBA00023040"/>
    </source>
</evidence>
<dbReference type="AlphaFoldDB" id="A0A1I7STM2"/>
<keyword evidence="2 8" id="KW-0812">Transmembrane</keyword>
<proteinExistence type="inferred from homology"/>
<feature type="transmembrane region" description="Helical" evidence="9">
    <location>
        <begin position="235"/>
        <end position="255"/>
    </location>
</feature>
<evidence type="ECO:0000313" key="12">
    <source>
        <dbReference type="Proteomes" id="UP000095284"/>
    </source>
</evidence>
<dbReference type="PROSITE" id="PS50262">
    <property type="entry name" value="G_PROTEIN_RECEP_F1_2"/>
    <property type="match status" value="1"/>
</dbReference>
<dbReference type="WBParaSite" id="BXY_1639200.1">
    <property type="protein sequence ID" value="BXY_1639200.1"/>
    <property type="gene ID" value="BXY_1639200"/>
</dbReference>
<dbReference type="PROSITE" id="PS00237">
    <property type="entry name" value="G_PROTEIN_RECEP_F1_1"/>
    <property type="match status" value="1"/>
</dbReference>
<dbReference type="EMBL" id="CAJFDI010000003">
    <property type="protein sequence ID" value="CAD5221334.1"/>
    <property type="molecule type" value="Genomic_DNA"/>
</dbReference>
<dbReference type="PANTHER" id="PTHR24243">
    <property type="entry name" value="G-PROTEIN COUPLED RECEPTOR"/>
    <property type="match status" value="1"/>
</dbReference>
<evidence type="ECO:0000256" key="2">
    <source>
        <dbReference type="ARBA" id="ARBA00022692"/>
    </source>
</evidence>
<keyword evidence="4 8" id="KW-0297">G-protein coupled receptor</keyword>
<gene>
    <name evidence="11" type="ORF">BXYJ_LOCUS6626</name>
</gene>
<feature type="domain" description="G-protein coupled receptors family 1 profile" evidence="10">
    <location>
        <begin position="79"/>
        <end position="341"/>
    </location>
</feature>
<name>A0A1I7STM2_BURXY</name>
<sequence length="412" mass="46506">MAVIPSSVIEEFLLTNSSTSHFLDDNIGNISNLSGDEALLHQILMKFQPKQSPSRLISVGWSIAIGAFFVLTTICGLIGNFMVILAISADRGMRKSAMNLLLLNLAVADVCNLLTIILEWSPAMIYGYPAWDFPAFLCPMTRYLECSFLFASILTQSMVCVERFIAIVFPIHARQFCTKQNVISMVGVIWFAAFSFSLPYALAHVKPPKSIKCTNTYEAKTIWVLYKWFEFMTAYTIPCTVMVILYGKVACVLWAKNSMLHVPDTRSMSDERQRGEPLYIRRSVIKMLVACVLLYFMCYSPIQGVFIAGAMFGPSSRPPYQVVLLLNALAVMCSACNPLLYTLFSRKFRTRMAFILTCGRHGSFNSRSEALYSVIKLNRNKSSTENDKELDQFEILLLKGNQRRRNSSIPFE</sequence>
<comment type="subcellular location">
    <subcellularLocation>
        <location evidence="1">Membrane</location>
        <topology evidence="1">Multi-pass membrane protein</topology>
    </subcellularLocation>
</comment>
<evidence type="ECO:0000256" key="8">
    <source>
        <dbReference type="RuleBase" id="RU000688"/>
    </source>
</evidence>
<dbReference type="SMR" id="A0A1I7STM2"/>
<feature type="transmembrane region" description="Helical" evidence="9">
    <location>
        <begin position="148"/>
        <end position="170"/>
    </location>
</feature>
<dbReference type="PRINTS" id="PR00237">
    <property type="entry name" value="GPCRRHODOPSN"/>
</dbReference>
<dbReference type="PANTHER" id="PTHR24243:SF224">
    <property type="entry name" value="G-PROTEIN COUPLED RECEPTOR 19-RELATED"/>
    <property type="match status" value="1"/>
</dbReference>
<feature type="transmembrane region" description="Helical" evidence="9">
    <location>
        <begin position="284"/>
        <end position="302"/>
    </location>
</feature>
<evidence type="ECO:0000256" key="9">
    <source>
        <dbReference type="SAM" id="Phobius"/>
    </source>
</evidence>
<dbReference type="Proteomes" id="UP000659654">
    <property type="component" value="Unassembled WGS sequence"/>
</dbReference>
<dbReference type="Pfam" id="PF00001">
    <property type="entry name" value="7tm_1"/>
    <property type="match status" value="1"/>
</dbReference>
<comment type="similarity">
    <text evidence="8">Belongs to the G-protein coupled receptor 1 family.</text>
</comment>
<evidence type="ECO:0000256" key="6">
    <source>
        <dbReference type="ARBA" id="ARBA00023170"/>
    </source>
</evidence>
<reference evidence="11" key="2">
    <citation type="submission" date="2020-09" db="EMBL/GenBank/DDBJ databases">
        <authorList>
            <person name="Kikuchi T."/>
        </authorList>
    </citation>
    <scope>NUCLEOTIDE SEQUENCE</scope>
    <source>
        <strain evidence="11">Ka4C1</strain>
    </source>
</reference>
<protein>
    <submittedName>
        <fullName evidence="11">(pine wood nematode) hypothetical protein</fullName>
    </submittedName>
    <submittedName>
        <fullName evidence="14">G_PROTEIN_RECEP_F1_2 domain-containing protein</fullName>
    </submittedName>
</protein>
<dbReference type="SUPFAM" id="SSF81321">
    <property type="entry name" value="Family A G protein-coupled receptor-like"/>
    <property type="match status" value="1"/>
</dbReference>
<dbReference type="InterPro" id="IPR000276">
    <property type="entry name" value="GPCR_Rhodpsn"/>
</dbReference>
<dbReference type="OrthoDB" id="5810838at2759"/>
<keyword evidence="6 8" id="KW-0675">Receptor</keyword>
<keyword evidence="5 9" id="KW-0472">Membrane</keyword>
<dbReference type="CDD" id="cd00637">
    <property type="entry name" value="7tm_classA_rhodopsin-like"/>
    <property type="match status" value="1"/>
</dbReference>
<keyword evidence="13" id="KW-1185">Reference proteome</keyword>
<keyword evidence="3 9" id="KW-1133">Transmembrane helix</keyword>